<evidence type="ECO:0000256" key="6">
    <source>
        <dbReference type="ARBA" id="ARBA00023014"/>
    </source>
</evidence>
<dbReference type="Pfam" id="PF13459">
    <property type="entry name" value="Fer4_15"/>
    <property type="match status" value="1"/>
</dbReference>
<keyword evidence="2 8" id="KW-0813">Transport</keyword>
<keyword evidence="3 8" id="KW-0479">Metal-binding</keyword>
<dbReference type="SUPFAM" id="SSF54862">
    <property type="entry name" value="4Fe-4S ferredoxins"/>
    <property type="match status" value="1"/>
</dbReference>
<keyword evidence="11" id="KW-1185">Reference proteome</keyword>
<evidence type="ECO:0000313" key="11">
    <source>
        <dbReference type="Proteomes" id="UP001501444"/>
    </source>
</evidence>
<protein>
    <recommendedName>
        <fullName evidence="8">Ferredoxin</fullName>
    </recommendedName>
</protein>
<dbReference type="PROSITE" id="PS51379">
    <property type="entry name" value="4FE4S_FER_2"/>
    <property type="match status" value="1"/>
</dbReference>
<comment type="function">
    <text evidence="8">Ferredoxins are iron-sulfur proteins that transfer electrons in a wide variety of metabolic reactions.</text>
</comment>
<gene>
    <name evidence="10" type="ORF">GCM10010170_051110</name>
</gene>
<keyword evidence="6 8" id="KW-0411">Iron-sulfur</keyword>
<reference evidence="10 11" key="1">
    <citation type="journal article" date="2019" name="Int. J. Syst. Evol. Microbiol.">
        <title>The Global Catalogue of Microorganisms (GCM) 10K type strain sequencing project: providing services to taxonomists for standard genome sequencing and annotation.</title>
        <authorList>
            <consortium name="The Broad Institute Genomics Platform"/>
            <consortium name="The Broad Institute Genome Sequencing Center for Infectious Disease"/>
            <person name="Wu L."/>
            <person name="Ma J."/>
        </authorList>
    </citation>
    <scope>NUCLEOTIDE SEQUENCE [LARGE SCALE GENOMIC DNA]</scope>
    <source>
        <strain evidence="10 11">JCM 3272</strain>
    </source>
</reference>
<dbReference type="RefSeq" id="WP_344615026.1">
    <property type="nucleotide sequence ID" value="NZ_BAAARV010000040.1"/>
</dbReference>
<dbReference type="InterPro" id="IPR017896">
    <property type="entry name" value="4Fe4S_Fe-S-bd"/>
</dbReference>
<dbReference type="PANTHER" id="PTHR36923:SF3">
    <property type="entry name" value="FERREDOXIN"/>
    <property type="match status" value="1"/>
</dbReference>
<evidence type="ECO:0000256" key="2">
    <source>
        <dbReference type="ARBA" id="ARBA00022448"/>
    </source>
</evidence>
<evidence type="ECO:0000256" key="8">
    <source>
        <dbReference type="RuleBase" id="RU368020"/>
    </source>
</evidence>
<accession>A0ABN3GQ95</accession>
<sequence>MRVVLDATKCEAYGACAEHCPSVFQLDEWGYGSVIGDGTVPSGEEENARAAAAACPEDAIAVAD</sequence>
<evidence type="ECO:0000256" key="5">
    <source>
        <dbReference type="ARBA" id="ARBA00023004"/>
    </source>
</evidence>
<evidence type="ECO:0000313" key="10">
    <source>
        <dbReference type="EMBL" id="GAA2357691.1"/>
    </source>
</evidence>
<feature type="domain" description="4Fe-4S ferredoxin-type" evidence="9">
    <location>
        <begin position="1"/>
        <end position="29"/>
    </location>
</feature>
<evidence type="ECO:0000256" key="7">
    <source>
        <dbReference type="ARBA" id="ARBA00023291"/>
    </source>
</evidence>
<comment type="caution">
    <text evidence="10">The sequence shown here is derived from an EMBL/GenBank/DDBJ whole genome shotgun (WGS) entry which is preliminary data.</text>
</comment>
<dbReference type="Gene3D" id="3.30.70.20">
    <property type="match status" value="1"/>
</dbReference>
<proteinExistence type="predicted"/>
<dbReference type="InterPro" id="IPR051269">
    <property type="entry name" value="Fe-S_cluster_ET"/>
</dbReference>
<dbReference type="PRINTS" id="PR00352">
    <property type="entry name" value="3FE4SFRDOXIN"/>
</dbReference>
<dbReference type="EMBL" id="BAAARV010000040">
    <property type="protein sequence ID" value="GAA2357691.1"/>
    <property type="molecule type" value="Genomic_DNA"/>
</dbReference>
<evidence type="ECO:0000256" key="1">
    <source>
        <dbReference type="ARBA" id="ARBA00001927"/>
    </source>
</evidence>
<comment type="cofactor">
    <cofactor evidence="1">
        <name>[3Fe-4S] cluster</name>
        <dbReference type="ChEBI" id="CHEBI:21137"/>
    </cofactor>
</comment>
<evidence type="ECO:0000259" key="9">
    <source>
        <dbReference type="PROSITE" id="PS51379"/>
    </source>
</evidence>
<dbReference type="PANTHER" id="PTHR36923">
    <property type="entry name" value="FERREDOXIN"/>
    <property type="match status" value="1"/>
</dbReference>
<dbReference type="InterPro" id="IPR001080">
    <property type="entry name" value="3Fe4S_ferredoxin"/>
</dbReference>
<keyword evidence="7" id="KW-0003">3Fe-4S</keyword>
<evidence type="ECO:0000256" key="3">
    <source>
        <dbReference type="ARBA" id="ARBA00022723"/>
    </source>
</evidence>
<dbReference type="Proteomes" id="UP001501444">
    <property type="component" value="Unassembled WGS sequence"/>
</dbReference>
<name>A0ABN3GQ95_9ACTN</name>
<organism evidence="10 11">
    <name type="scientific">Dactylosporangium salmoneum</name>
    <dbReference type="NCBI Taxonomy" id="53361"/>
    <lineage>
        <taxon>Bacteria</taxon>
        <taxon>Bacillati</taxon>
        <taxon>Actinomycetota</taxon>
        <taxon>Actinomycetes</taxon>
        <taxon>Micromonosporales</taxon>
        <taxon>Micromonosporaceae</taxon>
        <taxon>Dactylosporangium</taxon>
    </lineage>
</organism>
<keyword evidence="5 8" id="KW-0408">Iron</keyword>
<keyword evidence="4 8" id="KW-0249">Electron transport</keyword>
<evidence type="ECO:0000256" key="4">
    <source>
        <dbReference type="ARBA" id="ARBA00022982"/>
    </source>
</evidence>